<evidence type="ECO:0000313" key="3">
    <source>
        <dbReference type="Proteomes" id="UP001144372"/>
    </source>
</evidence>
<comment type="caution">
    <text evidence="2">The sequence shown here is derived from an EMBL/GenBank/DDBJ whole genome shotgun (WGS) entry which is preliminary data.</text>
</comment>
<dbReference type="GO" id="GO:0110154">
    <property type="term" value="P:RNA decapping"/>
    <property type="evidence" value="ECO:0007669"/>
    <property type="project" value="TreeGrafter"/>
</dbReference>
<dbReference type="GO" id="GO:0016791">
    <property type="term" value="F:phosphatase activity"/>
    <property type="evidence" value="ECO:0007669"/>
    <property type="project" value="TreeGrafter"/>
</dbReference>
<reference evidence="2" key="1">
    <citation type="submission" date="2022-12" db="EMBL/GenBank/DDBJ databases">
        <title>Reference genome sequencing for broad-spectrum identification of bacterial and archaeal isolates by mass spectrometry.</title>
        <authorList>
            <person name="Sekiguchi Y."/>
            <person name="Tourlousse D.M."/>
        </authorList>
    </citation>
    <scope>NUCLEOTIDE SEQUENCE</scope>
    <source>
        <strain evidence="2">ASRB1</strain>
    </source>
</reference>
<dbReference type="Pfam" id="PF00149">
    <property type="entry name" value="Metallophos"/>
    <property type="match status" value="1"/>
</dbReference>
<dbReference type="SUPFAM" id="SSF56300">
    <property type="entry name" value="Metallo-dependent phosphatases"/>
    <property type="match status" value="1"/>
</dbReference>
<name>A0A9W6FUP5_9BACT</name>
<evidence type="ECO:0000313" key="2">
    <source>
        <dbReference type="EMBL" id="GLI35231.1"/>
    </source>
</evidence>
<dbReference type="RefSeq" id="WP_281794861.1">
    <property type="nucleotide sequence ID" value="NZ_BSDR01000001.1"/>
</dbReference>
<dbReference type="PANTHER" id="PTHR42850">
    <property type="entry name" value="METALLOPHOSPHOESTERASE"/>
    <property type="match status" value="1"/>
</dbReference>
<accession>A0A9W6FUP5</accession>
<dbReference type="EMBL" id="BSDR01000001">
    <property type="protein sequence ID" value="GLI35231.1"/>
    <property type="molecule type" value="Genomic_DNA"/>
</dbReference>
<protein>
    <submittedName>
        <fullName evidence="2">Serine/threonine protein phosphatase</fullName>
    </submittedName>
</protein>
<dbReference type="InterPro" id="IPR004843">
    <property type="entry name" value="Calcineurin-like_PHP"/>
</dbReference>
<sequence length="205" mass="23007">MRRTLAIGDIHGMIEKLEELLEKIRITKDDTIILLGDYIDRGARSRSVIEKIMELQASGYDLVPLKGNHEEMLLKALAHRNSFEEAFWLENGGRATLASYGMGIPKKHIDFIKNLPLYHETASHFFVHAGVLPGFPPSESDEEVMLWIRGEFVHSSYDWGKKIVFGHTPFAAPALSHNKIGIDTGCVYGGKLTCLILPEETFISV</sequence>
<dbReference type="InterPro" id="IPR029052">
    <property type="entry name" value="Metallo-depent_PP-like"/>
</dbReference>
<evidence type="ECO:0000259" key="1">
    <source>
        <dbReference type="Pfam" id="PF00149"/>
    </source>
</evidence>
<dbReference type="GO" id="GO:0008803">
    <property type="term" value="F:bis(5'-nucleosyl)-tetraphosphatase (symmetrical) activity"/>
    <property type="evidence" value="ECO:0007669"/>
    <property type="project" value="TreeGrafter"/>
</dbReference>
<organism evidence="2 3">
    <name type="scientific">Desulforhabdus amnigena</name>
    <dbReference type="NCBI Taxonomy" id="40218"/>
    <lineage>
        <taxon>Bacteria</taxon>
        <taxon>Pseudomonadati</taxon>
        <taxon>Thermodesulfobacteriota</taxon>
        <taxon>Syntrophobacteria</taxon>
        <taxon>Syntrophobacterales</taxon>
        <taxon>Syntrophobacteraceae</taxon>
        <taxon>Desulforhabdus</taxon>
    </lineage>
</organism>
<dbReference type="CDD" id="cd00144">
    <property type="entry name" value="MPP_PPP_family"/>
    <property type="match status" value="1"/>
</dbReference>
<gene>
    <name evidence="2" type="ORF">DAMNIGENAA_26640</name>
</gene>
<keyword evidence="3" id="KW-1185">Reference proteome</keyword>
<dbReference type="PANTHER" id="PTHR42850:SF4">
    <property type="entry name" value="ZINC-DEPENDENT ENDOPOLYPHOSPHATASE"/>
    <property type="match status" value="1"/>
</dbReference>
<feature type="domain" description="Calcineurin-like phosphoesterase" evidence="1">
    <location>
        <begin position="3"/>
        <end position="171"/>
    </location>
</feature>
<dbReference type="Gene3D" id="3.60.21.10">
    <property type="match status" value="1"/>
</dbReference>
<dbReference type="Proteomes" id="UP001144372">
    <property type="component" value="Unassembled WGS sequence"/>
</dbReference>
<dbReference type="GO" id="GO:0005737">
    <property type="term" value="C:cytoplasm"/>
    <property type="evidence" value="ECO:0007669"/>
    <property type="project" value="TreeGrafter"/>
</dbReference>
<dbReference type="InterPro" id="IPR050126">
    <property type="entry name" value="Ap4A_hydrolase"/>
</dbReference>
<dbReference type="AlphaFoldDB" id="A0A9W6FUP5"/>
<proteinExistence type="predicted"/>